<accession>A0A4U1IYI7</accession>
<feature type="transmembrane region" description="Helical" evidence="1">
    <location>
        <begin position="60"/>
        <end position="81"/>
    </location>
</feature>
<evidence type="ECO:0000313" key="3">
    <source>
        <dbReference type="Proteomes" id="UP000309215"/>
    </source>
</evidence>
<evidence type="ECO:0000256" key="1">
    <source>
        <dbReference type="SAM" id="Phobius"/>
    </source>
</evidence>
<evidence type="ECO:0000313" key="2">
    <source>
        <dbReference type="EMBL" id="TKC99605.1"/>
    </source>
</evidence>
<protein>
    <submittedName>
        <fullName evidence="2">Uncharacterized protein</fullName>
    </submittedName>
</protein>
<name>A0A4U1IYI7_9BACT</name>
<dbReference type="AlphaFoldDB" id="A0A4U1IYI7"/>
<dbReference type="EMBL" id="SSMQ01000055">
    <property type="protein sequence ID" value="TKC99605.1"/>
    <property type="molecule type" value="Genomic_DNA"/>
</dbReference>
<feature type="transmembrane region" description="Helical" evidence="1">
    <location>
        <begin position="20"/>
        <end position="48"/>
    </location>
</feature>
<dbReference type="Proteomes" id="UP000309215">
    <property type="component" value="Unassembled WGS sequence"/>
</dbReference>
<sequence>MAQAPPRTPPSETPLPLLASAGLLVALVGSALAHRSFLLAGYLALVALVPVLPRERLRALGVALAWIGVVVCLVSIVLVPLGARVSAVYLPGCVVLVIRVAALRAASTRAWALGGLDSSG</sequence>
<reference evidence="2 3" key="1">
    <citation type="submission" date="2019-04" db="EMBL/GenBank/DDBJ databases">
        <authorList>
            <person name="Li Y."/>
            <person name="Wang J."/>
        </authorList>
    </citation>
    <scope>NUCLEOTIDE SEQUENCE [LARGE SCALE GENOMIC DNA]</scope>
    <source>
        <strain evidence="2 3">DSM 14668</strain>
    </source>
</reference>
<proteinExistence type="predicted"/>
<gene>
    <name evidence="2" type="ORF">E8A74_37535</name>
</gene>
<keyword evidence="1" id="KW-0472">Membrane</keyword>
<comment type="caution">
    <text evidence="2">The sequence shown here is derived from an EMBL/GenBank/DDBJ whole genome shotgun (WGS) entry which is preliminary data.</text>
</comment>
<organism evidence="2 3">
    <name type="scientific">Polyangium fumosum</name>
    <dbReference type="NCBI Taxonomy" id="889272"/>
    <lineage>
        <taxon>Bacteria</taxon>
        <taxon>Pseudomonadati</taxon>
        <taxon>Myxococcota</taxon>
        <taxon>Polyangia</taxon>
        <taxon>Polyangiales</taxon>
        <taxon>Polyangiaceae</taxon>
        <taxon>Polyangium</taxon>
    </lineage>
</organism>
<dbReference type="RefSeq" id="WP_136933913.1">
    <property type="nucleotide sequence ID" value="NZ_SSMQ01000055.1"/>
</dbReference>
<keyword evidence="3" id="KW-1185">Reference proteome</keyword>
<keyword evidence="1" id="KW-0812">Transmembrane</keyword>
<keyword evidence="1" id="KW-1133">Transmembrane helix</keyword>
<feature type="transmembrane region" description="Helical" evidence="1">
    <location>
        <begin position="87"/>
        <end position="106"/>
    </location>
</feature>